<organism evidence="1 2">
    <name type="scientific">Hyaloscypha bicolor E</name>
    <dbReference type="NCBI Taxonomy" id="1095630"/>
    <lineage>
        <taxon>Eukaryota</taxon>
        <taxon>Fungi</taxon>
        <taxon>Dikarya</taxon>
        <taxon>Ascomycota</taxon>
        <taxon>Pezizomycotina</taxon>
        <taxon>Leotiomycetes</taxon>
        <taxon>Helotiales</taxon>
        <taxon>Hyaloscyphaceae</taxon>
        <taxon>Hyaloscypha</taxon>
        <taxon>Hyaloscypha bicolor</taxon>
    </lineage>
</organism>
<reference evidence="1 2" key="1">
    <citation type="submission" date="2016-04" db="EMBL/GenBank/DDBJ databases">
        <title>A degradative enzymes factory behind the ericoid mycorrhizal symbiosis.</title>
        <authorList>
            <consortium name="DOE Joint Genome Institute"/>
            <person name="Martino E."/>
            <person name="Morin E."/>
            <person name="Grelet G."/>
            <person name="Kuo A."/>
            <person name="Kohler A."/>
            <person name="Daghino S."/>
            <person name="Barry K."/>
            <person name="Choi C."/>
            <person name="Cichocki N."/>
            <person name="Clum A."/>
            <person name="Copeland A."/>
            <person name="Hainaut M."/>
            <person name="Haridas S."/>
            <person name="Labutti K."/>
            <person name="Lindquist E."/>
            <person name="Lipzen A."/>
            <person name="Khouja H.-R."/>
            <person name="Murat C."/>
            <person name="Ohm R."/>
            <person name="Olson A."/>
            <person name="Spatafora J."/>
            <person name="Veneault-Fourrey C."/>
            <person name="Henrissat B."/>
            <person name="Grigoriev I."/>
            <person name="Martin F."/>
            <person name="Perotto S."/>
        </authorList>
    </citation>
    <scope>NUCLEOTIDE SEQUENCE [LARGE SCALE GENOMIC DNA]</scope>
    <source>
        <strain evidence="1 2">E</strain>
    </source>
</reference>
<dbReference type="InParanoid" id="A0A2J6SR24"/>
<dbReference type="EMBL" id="KZ613895">
    <property type="protein sequence ID" value="PMD53133.1"/>
    <property type="molecule type" value="Genomic_DNA"/>
</dbReference>
<protein>
    <submittedName>
        <fullName evidence="1">Uncharacterized protein</fullName>
    </submittedName>
</protein>
<evidence type="ECO:0000313" key="1">
    <source>
        <dbReference type="EMBL" id="PMD53133.1"/>
    </source>
</evidence>
<proteinExistence type="predicted"/>
<evidence type="ECO:0000313" key="2">
    <source>
        <dbReference type="Proteomes" id="UP000235371"/>
    </source>
</evidence>
<gene>
    <name evidence="1" type="ORF">K444DRAFT_572773</name>
</gene>
<sequence>MPTATSLSGYSLTNNGPLTTTFTAPASCSTAYETMLGAATDPTFLQWEAQCEWLPPADCNPSGSAIQSIDSSGEGGNPTAGMIIVYHSPGLVCPSGWATVGAAAKLNPTSTSISGAFNQFAAIPTGYQSGFFEPELDVFLEALDPGETAVVCCPSSYTTIGGACYSTLPSSVFSPTFGCERLLPDSDVGIVNGTWTIAGQTITGGLETITATAPLSTVTTSFPPSEATSYVGVAVNDMFILVHQASDSARGSTASSTSKTNSAVRVRGNGNKLGIIATVCCLALALETLLGYN</sequence>
<dbReference type="Proteomes" id="UP000235371">
    <property type="component" value="Unassembled WGS sequence"/>
</dbReference>
<dbReference type="OrthoDB" id="5429716at2759"/>
<name>A0A2J6SR24_9HELO</name>
<dbReference type="AlphaFoldDB" id="A0A2J6SR24"/>
<dbReference type="GeneID" id="36585448"/>
<keyword evidence="2" id="KW-1185">Reference proteome</keyword>
<accession>A0A2J6SR24</accession>
<dbReference type="RefSeq" id="XP_024730037.1">
    <property type="nucleotide sequence ID" value="XM_024877371.1"/>
</dbReference>